<sequence>MKKRYKLAMWGSAALVALSLAACSNGGDSATAKTPKLPQTFSASGKASQEANNGTLKIGEISNSPFTGISDPLLFTTTTDQDVFNPGGLNNLFATDNNYKIKDGGLANLRLDRKNNTATITLRNNAKWSNGMPVTAKDVEYAYEVLANPETKSQQYSEDFENIKGMKDYHEGKAAGISGITFPDGENGKKTVIHFDRVTPAMQYAGNEFMWGTVEPYEYLKDVKIPDLVSSEKIRKTPIFTGAYKLDKVVEGESTSWSPNKYYWGKKAHIKHIDIQVVSPSNVTAALKSKKYDFTQGVQASADYPKISKMSNYQVVGKPQLGYYYFGFNMGHLDTKTNTQVTDKNKKMSNKNLRQAMMYAIDQDEVTKKFGNGVSWRANTLLPPVFKKYYDKNAKGFTYDQSKAEKLLDQAGYKKKGKWRTQPNGKPLTIYFAASNGSESANASSKYYVQQWRKLGLNVKFTSGKLMEGNSYISAIQQPDAKNVDIWKGGFSVNSEPTPTGLYGKSAPFNMGHFVSKENTQLMSNMNNDKAWNEKYRAKQFKDWQEYMNKETAYAPASFSLDWQPVNKRVKGYSVKPADSDNEFSNLQLTQTETK</sequence>
<dbReference type="GO" id="GO:0043190">
    <property type="term" value="C:ATP-binding cassette (ABC) transporter complex"/>
    <property type="evidence" value="ECO:0007669"/>
    <property type="project" value="InterPro"/>
</dbReference>
<dbReference type="InterPro" id="IPR000914">
    <property type="entry name" value="SBP_5_dom"/>
</dbReference>
<accession>A0A9Q8ZPD7</accession>
<dbReference type="Pfam" id="PF00496">
    <property type="entry name" value="SBP_bac_5"/>
    <property type="match status" value="1"/>
</dbReference>
<dbReference type="InterPro" id="IPR030678">
    <property type="entry name" value="Peptide/Ni-bd"/>
</dbReference>
<dbReference type="GO" id="GO:0015833">
    <property type="term" value="P:peptide transport"/>
    <property type="evidence" value="ECO:0007669"/>
    <property type="project" value="TreeGrafter"/>
</dbReference>
<name>A0A9Q8ZPD7_9LACO</name>
<feature type="region of interest" description="Disordered" evidence="1">
    <location>
        <begin position="29"/>
        <end position="49"/>
    </location>
</feature>
<evidence type="ECO:0000313" key="5">
    <source>
        <dbReference type="Proteomes" id="UP001055911"/>
    </source>
</evidence>
<dbReference type="Gene3D" id="3.10.105.10">
    <property type="entry name" value="Dipeptide-binding Protein, Domain 3"/>
    <property type="match status" value="1"/>
</dbReference>
<dbReference type="CDD" id="cd08510">
    <property type="entry name" value="PBP2_Lactococcal_OppA_like"/>
    <property type="match status" value="1"/>
</dbReference>
<dbReference type="GO" id="GO:0042597">
    <property type="term" value="C:periplasmic space"/>
    <property type="evidence" value="ECO:0007669"/>
    <property type="project" value="UniProtKB-ARBA"/>
</dbReference>
<dbReference type="PIRSF" id="PIRSF002741">
    <property type="entry name" value="MppA"/>
    <property type="match status" value="1"/>
</dbReference>
<dbReference type="PANTHER" id="PTHR30290">
    <property type="entry name" value="PERIPLASMIC BINDING COMPONENT OF ABC TRANSPORTER"/>
    <property type="match status" value="1"/>
</dbReference>
<dbReference type="GO" id="GO:1904680">
    <property type="term" value="F:peptide transmembrane transporter activity"/>
    <property type="evidence" value="ECO:0007669"/>
    <property type="project" value="TreeGrafter"/>
</dbReference>
<dbReference type="Proteomes" id="UP001055911">
    <property type="component" value="Chromosome"/>
</dbReference>
<proteinExistence type="predicted"/>
<feature type="signal peptide" evidence="2">
    <location>
        <begin position="1"/>
        <end position="21"/>
    </location>
</feature>
<gene>
    <name evidence="4" type="ORF">M3M40_06525</name>
</gene>
<feature type="domain" description="Solute-binding protein family 5" evidence="3">
    <location>
        <begin position="115"/>
        <end position="507"/>
    </location>
</feature>
<reference evidence="4" key="1">
    <citation type="submission" date="2022-05" db="EMBL/GenBank/DDBJ databases">
        <authorList>
            <person name="Oliphant S.A."/>
            <person name="Watson-Haigh N.S."/>
            <person name="Sumby K.M."/>
            <person name="Gardner J.M."/>
            <person name="Jiranek V."/>
        </authorList>
    </citation>
    <scope>NUCLEOTIDE SEQUENCE</scope>
    <source>
        <strain evidence="4">KI4_B1</strain>
    </source>
</reference>
<dbReference type="InterPro" id="IPR039424">
    <property type="entry name" value="SBP_5"/>
</dbReference>
<dbReference type="SUPFAM" id="SSF53850">
    <property type="entry name" value="Periplasmic binding protein-like II"/>
    <property type="match status" value="1"/>
</dbReference>
<dbReference type="EMBL" id="CP097119">
    <property type="protein sequence ID" value="USS89125.1"/>
    <property type="molecule type" value="Genomic_DNA"/>
</dbReference>
<keyword evidence="5" id="KW-1185">Reference proteome</keyword>
<dbReference type="PROSITE" id="PS51257">
    <property type="entry name" value="PROKAR_LIPOPROTEIN"/>
    <property type="match status" value="1"/>
</dbReference>
<evidence type="ECO:0000256" key="1">
    <source>
        <dbReference type="SAM" id="MobiDB-lite"/>
    </source>
</evidence>
<protein>
    <submittedName>
        <fullName evidence="4">Oligopeptide ABC transporter substrate-binding protein</fullName>
    </submittedName>
</protein>
<evidence type="ECO:0000256" key="2">
    <source>
        <dbReference type="SAM" id="SignalP"/>
    </source>
</evidence>
<evidence type="ECO:0000259" key="3">
    <source>
        <dbReference type="Pfam" id="PF00496"/>
    </source>
</evidence>
<keyword evidence="2" id="KW-0732">Signal</keyword>
<feature type="chain" id="PRO_5040193021" evidence="2">
    <location>
        <begin position="22"/>
        <end position="595"/>
    </location>
</feature>
<dbReference type="AlphaFoldDB" id="A0A9Q8ZPD7"/>
<dbReference type="Gene3D" id="3.40.190.10">
    <property type="entry name" value="Periplasmic binding protein-like II"/>
    <property type="match status" value="1"/>
</dbReference>
<dbReference type="RefSeq" id="WP_252766642.1">
    <property type="nucleotide sequence ID" value="NZ_CP097119.1"/>
</dbReference>
<evidence type="ECO:0000313" key="4">
    <source>
        <dbReference type="EMBL" id="USS89125.1"/>
    </source>
</evidence>
<organism evidence="4 5">
    <name type="scientific">Fructilactobacillus cliffordii</name>
    <dbReference type="NCBI Taxonomy" id="2940299"/>
    <lineage>
        <taxon>Bacteria</taxon>
        <taxon>Bacillati</taxon>
        <taxon>Bacillota</taxon>
        <taxon>Bacilli</taxon>
        <taxon>Lactobacillales</taxon>
        <taxon>Lactobacillaceae</taxon>
        <taxon>Fructilactobacillus</taxon>
    </lineage>
</organism>